<dbReference type="EMBL" id="UWPJ01000034">
    <property type="protein sequence ID" value="VCU72017.1"/>
    <property type="molecule type" value="Genomic_DNA"/>
</dbReference>
<dbReference type="SFLD" id="SFLDG01018">
    <property type="entry name" value="Squalene/Phytoene_Synthase_Lik"/>
    <property type="match status" value="1"/>
</dbReference>
<evidence type="ECO:0000313" key="2">
    <source>
        <dbReference type="Proteomes" id="UP000277294"/>
    </source>
</evidence>
<dbReference type="PANTHER" id="PTHR31480">
    <property type="entry name" value="BIFUNCTIONAL LYCOPENE CYCLASE/PHYTOENE SYNTHASE"/>
    <property type="match status" value="1"/>
</dbReference>
<dbReference type="Gene3D" id="1.10.600.10">
    <property type="entry name" value="Farnesyl Diphosphate Synthase"/>
    <property type="match status" value="1"/>
</dbReference>
<dbReference type="SFLD" id="SFLDS00005">
    <property type="entry name" value="Isoprenoid_Synthase_Type_I"/>
    <property type="match status" value="1"/>
</dbReference>
<dbReference type="InterPro" id="IPR002060">
    <property type="entry name" value="Squ/phyt_synthse"/>
</dbReference>
<dbReference type="Pfam" id="PF00494">
    <property type="entry name" value="SQS_PSY"/>
    <property type="match status" value="1"/>
</dbReference>
<keyword evidence="1" id="KW-0808">Transferase</keyword>
<dbReference type="GO" id="GO:0051996">
    <property type="term" value="F:squalene synthase [NAD(P)H] activity"/>
    <property type="evidence" value="ECO:0007669"/>
    <property type="project" value="InterPro"/>
</dbReference>
<dbReference type="SFLD" id="SFLDG01212">
    <property type="entry name" value="Phytoene_synthase_like"/>
    <property type="match status" value="1"/>
</dbReference>
<organism evidence="1 2">
    <name type="scientific">Pigmentiphaga humi</name>
    <dbReference type="NCBI Taxonomy" id="2478468"/>
    <lineage>
        <taxon>Bacteria</taxon>
        <taxon>Pseudomonadati</taxon>
        <taxon>Pseudomonadota</taxon>
        <taxon>Betaproteobacteria</taxon>
        <taxon>Burkholderiales</taxon>
        <taxon>Alcaligenaceae</taxon>
        <taxon>Pigmentiphaga</taxon>
    </lineage>
</organism>
<name>A0A3P4B6W0_9BURK</name>
<sequence>MPMSAGHYENFPVASLLLPPHLRRAVLDIYRYARAADDIADEGDASDVERLSALARFSACLDRLEANRSGCPDQAAPPPCSEDLARIFTPLGATIARHALPLAPFRALLSAFSQDVTVKRYADYTSLRDYCSRSADPVGELMLHLYGAATPRALAWSSAICTGLQLVNFWQDVAVDWNKGRVYLPQEDLARHGVTEDDIAAGRCTDGWRALMAAEVGRARALLHCGAPLAPALPGRLGWELRLIVQGGLRILERIEACGYDVFRARPVLGRADWARMAWRALRMRRAQSALPHSHDS</sequence>
<keyword evidence="2" id="KW-1185">Reference proteome</keyword>
<evidence type="ECO:0000313" key="1">
    <source>
        <dbReference type="EMBL" id="VCU72017.1"/>
    </source>
</evidence>
<dbReference type="InterPro" id="IPR044843">
    <property type="entry name" value="Trans_IPPS_bact-type"/>
</dbReference>
<dbReference type="GO" id="GO:0016114">
    <property type="term" value="P:terpenoid biosynthetic process"/>
    <property type="evidence" value="ECO:0007669"/>
    <property type="project" value="UniProtKB-ARBA"/>
</dbReference>
<dbReference type="EC" id="2.5.1.99" evidence="1"/>
<dbReference type="InterPro" id="IPR033904">
    <property type="entry name" value="Trans_IPPS_HH"/>
</dbReference>
<dbReference type="GO" id="GO:0004311">
    <property type="term" value="F:geranylgeranyl diphosphate synthase activity"/>
    <property type="evidence" value="ECO:0007669"/>
    <property type="project" value="InterPro"/>
</dbReference>
<reference evidence="1 2" key="1">
    <citation type="submission" date="2018-10" db="EMBL/GenBank/DDBJ databases">
        <authorList>
            <person name="Criscuolo A."/>
        </authorList>
    </citation>
    <scope>NUCLEOTIDE SEQUENCE [LARGE SCALE GENOMIC DNA]</scope>
    <source>
        <strain evidence="1">DnA1</strain>
    </source>
</reference>
<dbReference type="NCBIfam" id="TIGR03464">
    <property type="entry name" value="HpnC"/>
    <property type="match status" value="1"/>
</dbReference>
<dbReference type="AlphaFoldDB" id="A0A3P4B6W0"/>
<gene>
    <name evidence="1" type="primary">crtB_2</name>
    <name evidence="1" type="ORF">PIGHUM_04111</name>
</gene>
<dbReference type="SUPFAM" id="SSF48576">
    <property type="entry name" value="Terpenoid synthases"/>
    <property type="match status" value="1"/>
</dbReference>
<accession>A0A3P4B6W0</accession>
<dbReference type="CDD" id="cd00683">
    <property type="entry name" value="Trans_IPPS_HH"/>
    <property type="match status" value="1"/>
</dbReference>
<proteinExistence type="predicted"/>
<protein>
    <submittedName>
        <fullName evidence="1">All-trans-phytoene synthase</fullName>
        <ecNumber evidence="1">2.5.1.99</ecNumber>
    </submittedName>
</protein>
<dbReference type="InterPro" id="IPR017827">
    <property type="entry name" value="HSQ_synthase_HpnC"/>
</dbReference>
<dbReference type="InterPro" id="IPR008949">
    <property type="entry name" value="Isoprenoid_synthase_dom_sf"/>
</dbReference>
<dbReference type="Proteomes" id="UP000277294">
    <property type="component" value="Unassembled WGS sequence"/>
</dbReference>